<name>A0ABQ2MVU9_9MICO</name>
<keyword evidence="2" id="KW-1185">Reference proteome</keyword>
<protein>
    <submittedName>
        <fullName evidence="1">Uncharacterized protein</fullName>
    </submittedName>
</protein>
<reference evidence="2" key="1">
    <citation type="journal article" date="2019" name="Int. J. Syst. Evol. Microbiol.">
        <title>The Global Catalogue of Microorganisms (GCM) 10K type strain sequencing project: providing services to taxonomists for standard genome sequencing and annotation.</title>
        <authorList>
            <consortium name="The Broad Institute Genomics Platform"/>
            <consortium name="The Broad Institute Genome Sequencing Center for Infectious Disease"/>
            <person name="Wu L."/>
            <person name="Ma J."/>
        </authorList>
    </citation>
    <scope>NUCLEOTIDE SEQUENCE [LARGE SCALE GENOMIC DNA]</scope>
    <source>
        <strain evidence="2">CGMCC 4.7181</strain>
    </source>
</reference>
<sequence>MLDGEIVMPPDAGSPWSRPRIDELLDAMTMHGTRAVWVTLYEIDGQVFTEIVQGGERLAAEPPRRARKRSPHGSAVSHLELTGDGFSPGEEVLAAVGVCVRAENDEGHVVAIVDRRDLPAGAAVSLLCGRESGHTVVQDLR</sequence>
<evidence type="ECO:0000313" key="2">
    <source>
        <dbReference type="Proteomes" id="UP000638043"/>
    </source>
</evidence>
<dbReference type="EMBL" id="BMMQ01000001">
    <property type="protein sequence ID" value="GGO59748.1"/>
    <property type="molecule type" value="Genomic_DNA"/>
</dbReference>
<comment type="caution">
    <text evidence="1">The sequence shown here is derived from an EMBL/GenBank/DDBJ whole genome shotgun (WGS) entry which is preliminary data.</text>
</comment>
<gene>
    <name evidence="1" type="ORF">GCM10010910_03470</name>
</gene>
<accession>A0ABQ2MVU9</accession>
<evidence type="ECO:0000313" key="1">
    <source>
        <dbReference type="EMBL" id="GGO59748.1"/>
    </source>
</evidence>
<dbReference type="Proteomes" id="UP000638043">
    <property type="component" value="Unassembled WGS sequence"/>
</dbReference>
<organism evidence="1 2">
    <name type="scientific">Microbacterium nanhaiense</name>
    <dbReference type="NCBI Taxonomy" id="1301026"/>
    <lineage>
        <taxon>Bacteria</taxon>
        <taxon>Bacillati</taxon>
        <taxon>Actinomycetota</taxon>
        <taxon>Actinomycetes</taxon>
        <taxon>Micrococcales</taxon>
        <taxon>Microbacteriaceae</taxon>
        <taxon>Microbacterium</taxon>
    </lineage>
</organism>
<proteinExistence type="predicted"/>